<accession>A0A3D9RUM2</accession>
<dbReference type="InterPro" id="IPR007372">
    <property type="entry name" value="Lipid/polyisoprenoid-bd_YceI"/>
</dbReference>
<proteinExistence type="predicted"/>
<protein>
    <submittedName>
        <fullName evidence="3">Polyisoprenoid-binding protein YceI</fullName>
    </submittedName>
</protein>
<reference evidence="3 4" key="1">
    <citation type="submission" date="2018-08" db="EMBL/GenBank/DDBJ databases">
        <title>Genomic Encyclopedia of Type Strains, Phase III (KMG-III): the genomes of soil and plant-associated and newly described type strains.</title>
        <authorList>
            <person name="Whitman W."/>
        </authorList>
    </citation>
    <scope>NUCLEOTIDE SEQUENCE [LARGE SCALE GENOMIC DNA]</scope>
    <source>
        <strain evidence="3 4">325-5</strain>
    </source>
</reference>
<comment type="caution">
    <text evidence="3">The sequence shown here is derived from an EMBL/GenBank/DDBJ whole genome shotgun (WGS) entry which is preliminary data.</text>
</comment>
<sequence length="194" mass="21287">MKKTGILILAVAFIAMSFTNQIPTIQNTLKVDVTSSTITWSGYKPTGSHTGTIMLQSGTLAMQDEYIIGGSFIADMSSIKDADGSAKLEGHLKSADFFEIETYPTATFNITEVEMEDGNAIITGNMTIKGITKEISFEAEISETEGAVTLMSSVFQINRADFNVKYKSKTFFNDLKDKFVNDEFDLQVTLVANK</sequence>
<keyword evidence="1" id="KW-0732">Signal</keyword>
<dbReference type="InterPro" id="IPR036761">
    <property type="entry name" value="TTHA0802/YceI-like_sf"/>
</dbReference>
<evidence type="ECO:0000313" key="3">
    <source>
        <dbReference type="EMBL" id="REE83188.1"/>
    </source>
</evidence>
<dbReference type="PANTHER" id="PTHR34406">
    <property type="entry name" value="PROTEIN YCEI"/>
    <property type="match status" value="1"/>
</dbReference>
<dbReference type="Proteomes" id="UP000256429">
    <property type="component" value="Unassembled WGS sequence"/>
</dbReference>
<gene>
    <name evidence="3" type="ORF">BX611_0472</name>
</gene>
<dbReference type="OrthoDB" id="951410at2"/>
<name>A0A3D9RUM2_9FLAO</name>
<evidence type="ECO:0000313" key="4">
    <source>
        <dbReference type="Proteomes" id="UP000256429"/>
    </source>
</evidence>
<feature type="domain" description="Lipid/polyisoprenoid-binding YceI-like" evidence="2">
    <location>
        <begin position="28"/>
        <end position="193"/>
    </location>
</feature>
<dbReference type="AlphaFoldDB" id="A0A3D9RUM2"/>
<keyword evidence="4" id="KW-1185">Reference proteome</keyword>
<dbReference type="Gene3D" id="2.40.128.110">
    <property type="entry name" value="Lipid/polyisoprenoid-binding, YceI-like"/>
    <property type="match status" value="1"/>
</dbReference>
<dbReference type="Pfam" id="PF04264">
    <property type="entry name" value="YceI"/>
    <property type="match status" value="1"/>
</dbReference>
<dbReference type="SMART" id="SM00867">
    <property type="entry name" value="YceI"/>
    <property type="match status" value="1"/>
</dbReference>
<organism evidence="3 4">
    <name type="scientific">Lutibacter oceani</name>
    <dbReference type="NCBI Taxonomy" id="1853311"/>
    <lineage>
        <taxon>Bacteria</taxon>
        <taxon>Pseudomonadati</taxon>
        <taxon>Bacteroidota</taxon>
        <taxon>Flavobacteriia</taxon>
        <taxon>Flavobacteriales</taxon>
        <taxon>Flavobacteriaceae</taxon>
        <taxon>Lutibacter</taxon>
    </lineage>
</organism>
<feature type="chain" id="PRO_5017592231" evidence="1">
    <location>
        <begin position="23"/>
        <end position="194"/>
    </location>
</feature>
<dbReference type="PANTHER" id="PTHR34406:SF1">
    <property type="entry name" value="PROTEIN YCEI"/>
    <property type="match status" value="1"/>
</dbReference>
<dbReference type="SUPFAM" id="SSF101874">
    <property type="entry name" value="YceI-like"/>
    <property type="match status" value="1"/>
</dbReference>
<evidence type="ECO:0000256" key="1">
    <source>
        <dbReference type="SAM" id="SignalP"/>
    </source>
</evidence>
<dbReference type="RefSeq" id="WP_115877867.1">
    <property type="nucleotide sequence ID" value="NZ_QTTQ01000009.1"/>
</dbReference>
<dbReference type="EMBL" id="QTTQ01000009">
    <property type="protein sequence ID" value="REE83188.1"/>
    <property type="molecule type" value="Genomic_DNA"/>
</dbReference>
<evidence type="ECO:0000259" key="2">
    <source>
        <dbReference type="SMART" id="SM00867"/>
    </source>
</evidence>
<feature type="signal peptide" evidence="1">
    <location>
        <begin position="1"/>
        <end position="22"/>
    </location>
</feature>